<dbReference type="SUPFAM" id="SSF47895">
    <property type="entry name" value="Transducin (alpha subunit), insertion domain"/>
    <property type="match status" value="1"/>
</dbReference>
<name>A0AAW1W270_RUBAR</name>
<dbReference type="GO" id="GO:0007165">
    <property type="term" value="P:signal transduction"/>
    <property type="evidence" value="ECO:0007669"/>
    <property type="project" value="InterPro"/>
</dbReference>
<sequence length="89" mass="10092">MLPSVATYFIKRAVHILKVNYEATDQDILYAEGDTSSNGLACVDFSFPQSECGYEYEYNTTDQHDSLLRYQLIRVTRGLGESSEWVGDV</sequence>
<evidence type="ECO:0000313" key="2">
    <source>
        <dbReference type="Proteomes" id="UP001457282"/>
    </source>
</evidence>
<dbReference type="InterPro" id="IPR011025">
    <property type="entry name" value="GproteinA_insert"/>
</dbReference>
<gene>
    <name evidence="1" type="ORF">M0R45_037355</name>
</gene>
<reference evidence="1 2" key="1">
    <citation type="journal article" date="2023" name="G3 (Bethesda)">
        <title>A chromosome-length genome assembly and annotation of blackberry (Rubus argutus, cv. 'Hillquist').</title>
        <authorList>
            <person name="Bruna T."/>
            <person name="Aryal R."/>
            <person name="Dudchenko O."/>
            <person name="Sargent D.J."/>
            <person name="Mead D."/>
            <person name="Buti M."/>
            <person name="Cavallini A."/>
            <person name="Hytonen T."/>
            <person name="Andres J."/>
            <person name="Pham M."/>
            <person name="Weisz D."/>
            <person name="Mascagni F."/>
            <person name="Usai G."/>
            <person name="Natali L."/>
            <person name="Bassil N."/>
            <person name="Fernandez G.E."/>
            <person name="Lomsadze A."/>
            <person name="Armour M."/>
            <person name="Olukolu B."/>
            <person name="Poorten T."/>
            <person name="Britton C."/>
            <person name="Davik J."/>
            <person name="Ashrafi H."/>
            <person name="Aiden E.L."/>
            <person name="Borodovsky M."/>
            <person name="Worthington M."/>
        </authorList>
    </citation>
    <scope>NUCLEOTIDE SEQUENCE [LARGE SCALE GENOMIC DNA]</scope>
    <source>
        <strain evidence="1">PI 553951</strain>
    </source>
</reference>
<dbReference type="Proteomes" id="UP001457282">
    <property type="component" value="Unassembled WGS sequence"/>
</dbReference>
<evidence type="ECO:0000313" key="1">
    <source>
        <dbReference type="EMBL" id="KAK9913542.1"/>
    </source>
</evidence>
<keyword evidence="2" id="KW-1185">Reference proteome</keyword>
<protein>
    <submittedName>
        <fullName evidence="1">Uncharacterized protein</fullName>
    </submittedName>
</protein>
<accession>A0AAW1W270</accession>
<dbReference type="EMBL" id="JBEDUW010000007">
    <property type="protein sequence ID" value="KAK9913542.1"/>
    <property type="molecule type" value="Genomic_DNA"/>
</dbReference>
<dbReference type="AlphaFoldDB" id="A0AAW1W270"/>
<organism evidence="1 2">
    <name type="scientific">Rubus argutus</name>
    <name type="common">Southern blackberry</name>
    <dbReference type="NCBI Taxonomy" id="59490"/>
    <lineage>
        <taxon>Eukaryota</taxon>
        <taxon>Viridiplantae</taxon>
        <taxon>Streptophyta</taxon>
        <taxon>Embryophyta</taxon>
        <taxon>Tracheophyta</taxon>
        <taxon>Spermatophyta</taxon>
        <taxon>Magnoliopsida</taxon>
        <taxon>eudicotyledons</taxon>
        <taxon>Gunneridae</taxon>
        <taxon>Pentapetalae</taxon>
        <taxon>rosids</taxon>
        <taxon>fabids</taxon>
        <taxon>Rosales</taxon>
        <taxon>Rosaceae</taxon>
        <taxon>Rosoideae</taxon>
        <taxon>Rosoideae incertae sedis</taxon>
        <taxon>Rubus</taxon>
    </lineage>
</organism>
<proteinExistence type="predicted"/>
<comment type="caution">
    <text evidence="1">The sequence shown here is derived from an EMBL/GenBank/DDBJ whole genome shotgun (WGS) entry which is preliminary data.</text>
</comment>